<evidence type="ECO:0000313" key="12">
    <source>
        <dbReference type="Proteomes" id="UP000824469"/>
    </source>
</evidence>
<dbReference type="InterPro" id="IPR050193">
    <property type="entry name" value="Cytochrome_P450_71"/>
</dbReference>
<dbReference type="GO" id="GO:0004497">
    <property type="term" value="F:monooxygenase activity"/>
    <property type="evidence" value="ECO:0007669"/>
    <property type="project" value="UniProtKB-KW"/>
</dbReference>
<dbReference type="GO" id="GO:0020037">
    <property type="term" value="F:heme binding"/>
    <property type="evidence" value="ECO:0007669"/>
    <property type="project" value="InterPro"/>
</dbReference>
<evidence type="ECO:0000313" key="11">
    <source>
        <dbReference type="EMBL" id="KAH9320220.1"/>
    </source>
</evidence>
<dbReference type="Gene3D" id="1.10.630.10">
    <property type="entry name" value="Cytochrome P450"/>
    <property type="match status" value="1"/>
</dbReference>
<evidence type="ECO:0000256" key="1">
    <source>
        <dbReference type="ARBA" id="ARBA00004167"/>
    </source>
</evidence>
<keyword evidence="9 10" id="KW-0479">Metal-binding</keyword>
<reference evidence="11 12" key="1">
    <citation type="journal article" date="2021" name="Nat. Plants">
        <title>The Taxus genome provides insights into paclitaxel biosynthesis.</title>
        <authorList>
            <person name="Xiong X."/>
            <person name="Gou J."/>
            <person name="Liao Q."/>
            <person name="Li Y."/>
            <person name="Zhou Q."/>
            <person name="Bi G."/>
            <person name="Li C."/>
            <person name="Du R."/>
            <person name="Wang X."/>
            <person name="Sun T."/>
            <person name="Guo L."/>
            <person name="Liang H."/>
            <person name="Lu P."/>
            <person name="Wu Y."/>
            <person name="Zhang Z."/>
            <person name="Ro D.K."/>
            <person name="Shang Y."/>
            <person name="Huang S."/>
            <person name="Yan J."/>
        </authorList>
    </citation>
    <scope>NUCLEOTIDE SEQUENCE [LARGE SCALE GENOMIC DNA]</scope>
    <source>
        <strain evidence="11">Ta-2019</strain>
    </source>
</reference>
<dbReference type="PRINTS" id="PR00463">
    <property type="entry name" value="EP450I"/>
</dbReference>
<dbReference type="GO" id="GO:0016020">
    <property type="term" value="C:membrane"/>
    <property type="evidence" value="ECO:0007669"/>
    <property type="project" value="UniProtKB-SubCell"/>
</dbReference>
<comment type="pathway">
    <text evidence="2">Alkaloid biosynthesis; taxol biosynthesis.</text>
</comment>
<dbReference type="InterPro" id="IPR036396">
    <property type="entry name" value="Cyt_P450_sf"/>
</dbReference>
<comment type="similarity">
    <text evidence="3 10">Belongs to the cytochrome P450 family.</text>
</comment>
<gene>
    <name evidence="11" type="ORF">KI387_021989</name>
</gene>
<dbReference type="GO" id="GO:0016705">
    <property type="term" value="F:oxidoreductase activity, acting on paired donors, with incorporation or reduction of molecular oxygen"/>
    <property type="evidence" value="ECO:0007669"/>
    <property type="project" value="InterPro"/>
</dbReference>
<evidence type="ECO:0000256" key="4">
    <source>
        <dbReference type="ARBA" id="ARBA00022692"/>
    </source>
</evidence>
<evidence type="ECO:0000256" key="2">
    <source>
        <dbReference type="ARBA" id="ARBA00005122"/>
    </source>
</evidence>
<comment type="caution">
    <text evidence="11">The sequence shown here is derived from an EMBL/GenBank/DDBJ whole genome shotgun (WGS) entry which is preliminary data.</text>
</comment>
<dbReference type="InterPro" id="IPR001128">
    <property type="entry name" value="Cyt_P450"/>
</dbReference>
<sequence length="119" mass="13462">ACTISGYHIPNKMRLMVSVWAIGRDPDVWEDPLTFKLERFVGKDIDIKGRDFEVLPFGEGRRGCPGVGLAMANIELVLAWLVHCFDWTIEGNGIPSELDMTEIFRNNIPRKDNLFAVPT</sequence>
<evidence type="ECO:0000256" key="3">
    <source>
        <dbReference type="ARBA" id="ARBA00010617"/>
    </source>
</evidence>
<keyword evidence="12" id="KW-1185">Reference proteome</keyword>
<evidence type="ECO:0000256" key="10">
    <source>
        <dbReference type="RuleBase" id="RU000461"/>
    </source>
</evidence>
<evidence type="ECO:0000256" key="9">
    <source>
        <dbReference type="PIRSR" id="PIRSR602401-1"/>
    </source>
</evidence>
<dbReference type="PROSITE" id="PS00086">
    <property type="entry name" value="CYTOCHROME_P450"/>
    <property type="match status" value="1"/>
</dbReference>
<keyword evidence="8" id="KW-0472">Membrane</keyword>
<dbReference type="EMBL" id="JAHRHJ020000004">
    <property type="protein sequence ID" value="KAH9320220.1"/>
    <property type="molecule type" value="Genomic_DNA"/>
</dbReference>
<dbReference type="SUPFAM" id="SSF48264">
    <property type="entry name" value="Cytochrome P450"/>
    <property type="match status" value="1"/>
</dbReference>
<keyword evidence="9 10" id="KW-0349">Heme</keyword>
<keyword evidence="10" id="KW-0503">Monooxygenase</keyword>
<keyword evidence="6 10" id="KW-0560">Oxidoreductase</keyword>
<dbReference type="OMA" id="RRRCIAW"/>
<dbReference type="PANTHER" id="PTHR47956">
    <property type="entry name" value="CYTOCHROME P450 71B11-RELATED"/>
    <property type="match status" value="1"/>
</dbReference>
<feature type="non-terminal residue" evidence="11">
    <location>
        <position position="1"/>
    </location>
</feature>
<proteinExistence type="inferred from homology"/>
<dbReference type="GO" id="GO:0042617">
    <property type="term" value="P:paclitaxel biosynthetic process"/>
    <property type="evidence" value="ECO:0007669"/>
    <property type="project" value="UniProtKB-KW"/>
</dbReference>
<keyword evidence="7" id="KW-0876">Taxol biosynthesis</keyword>
<evidence type="ECO:0008006" key="13">
    <source>
        <dbReference type="Google" id="ProtNLM"/>
    </source>
</evidence>
<feature type="binding site" description="axial binding residue" evidence="9">
    <location>
        <position position="64"/>
    </location>
    <ligand>
        <name>heme</name>
        <dbReference type="ChEBI" id="CHEBI:30413"/>
    </ligand>
    <ligandPart>
        <name>Fe</name>
        <dbReference type="ChEBI" id="CHEBI:18248"/>
    </ligandPart>
</feature>
<comment type="subcellular location">
    <subcellularLocation>
        <location evidence="1">Membrane</location>
        <topology evidence="1">Single-pass membrane protein</topology>
    </subcellularLocation>
</comment>
<keyword evidence="5" id="KW-1133">Transmembrane helix</keyword>
<dbReference type="PANTHER" id="PTHR47956:SF53">
    <property type="entry name" value="CYTOCHROME P450 FAMILY 71 PROTEIN"/>
    <property type="match status" value="1"/>
</dbReference>
<evidence type="ECO:0000256" key="6">
    <source>
        <dbReference type="ARBA" id="ARBA00023002"/>
    </source>
</evidence>
<keyword evidence="9 10" id="KW-0408">Iron</keyword>
<evidence type="ECO:0000256" key="8">
    <source>
        <dbReference type="ARBA" id="ARBA00023136"/>
    </source>
</evidence>
<dbReference type="Pfam" id="PF00067">
    <property type="entry name" value="p450"/>
    <property type="match status" value="1"/>
</dbReference>
<organism evidence="11 12">
    <name type="scientific">Taxus chinensis</name>
    <name type="common">Chinese yew</name>
    <name type="synonym">Taxus wallichiana var. chinensis</name>
    <dbReference type="NCBI Taxonomy" id="29808"/>
    <lineage>
        <taxon>Eukaryota</taxon>
        <taxon>Viridiplantae</taxon>
        <taxon>Streptophyta</taxon>
        <taxon>Embryophyta</taxon>
        <taxon>Tracheophyta</taxon>
        <taxon>Spermatophyta</taxon>
        <taxon>Pinopsida</taxon>
        <taxon>Pinidae</taxon>
        <taxon>Conifers II</taxon>
        <taxon>Cupressales</taxon>
        <taxon>Taxaceae</taxon>
        <taxon>Taxus</taxon>
    </lineage>
</organism>
<protein>
    <recommendedName>
        <fullName evidence="13">Cytochrome P450</fullName>
    </recommendedName>
</protein>
<name>A0AA38GES3_TAXCH</name>
<dbReference type="Proteomes" id="UP000824469">
    <property type="component" value="Unassembled WGS sequence"/>
</dbReference>
<keyword evidence="4" id="KW-0812">Transmembrane</keyword>
<accession>A0AA38GES3</accession>
<dbReference type="InterPro" id="IPR017972">
    <property type="entry name" value="Cyt_P450_CS"/>
</dbReference>
<dbReference type="InterPro" id="IPR002401">
    <property type="entry name" value="Cyt_P450_E_grp-I"/>
</dbReference>
<dbReference type="GO" id="GO:0005506">
    <property type="term" value="F:iron ion binding"/>
    <property type="evidence" value="ECO:0007669"/>
    <property type="project" value="InterPro"/>
</dbReference>
<comment type="cofactor">
    <cofactor evidence="9">
        <name>heme</name>
        <dbReference type="ChEBI" id="CHEBI:30413"/>
    </cofactor>
</comment>
<dbReference type="AlphaFoldDB" id="A0AA38GES3"/>
<evidence type="ECO:0000256" key="7">
    <source>
        <dbReference type="ARBA" id="ARBA00023059"/>
    </source>
</evidence>
<evidence type="ECO:0000256" key="5">
    <source>
        <dbReference type="ARBA" id="ARBA00022989"/>
    </source>
</evidence>